<feature type="disulfide bond" evidence="14">
    <location>
        <begin position="236"/>
        <end position="289"/>
    </location>
</feature>
<dbReference type="Proteomes" id="UP000828390">
    <property type="component" value="Unassembled WGS sequence"/>
</dbReference>
<comment type="caution">
    <text evidence="17">The sequence shown here is derived from an EMBL/GenBank/DDBJ whole genome shotgun (WGS) entry which is preliminary data.</text>
</comment>
<dbReference type="Gene3D" id="3.40.190.10">
    <property type="entry name" value="Periplasmic binding protein-like II"/>
    <property type="match status" value="2"/>
</dbReference>
<reference evidence="17" key="2">
    <citation type="submission" date="2020-11" db="EMBL/GenBank/DDBJ databases">
        <authorList>
            <person name="McCartney M.A."/>
            <person name="Auch B."/>
            <person name="Kono T."/>
            <person name="Mallez S."/>
            <person name="Becker A."/>
            <person name="Gohl D.M."/>
            <person name="Silverstein K.A.T."/>
            <person name="Koren S."/>
            <person name="Bechman K.B."/>
            <person name="Herman A."/>
            <person name="Abrahante J.E."/>
            <person name="Garbe J."/>
        </authorList>
    </citation>
    <scope>NUCLEOTIDE SEQUENCE</scope>
    <source>
        <strain evidence="17">Duluth1</strain>
        <tissue evidence="17">Whole animal</tissue>
    </source>
</reference>
<evidence type="ECO:0000256" key="9">
    <source>
        <dbReference type="ARBA" id="ARBA00023180"/>
    </source>
</evidence>
<evidence type="ECO:0000256" key="6">
    <source>
        <dbReference type="ARBA" id="ARBA00023065"/>
    </source>
</evidence>
<dbReference type="SMART" id="SM00079">
    <property type="entry name" value="PBPe"/>
    <property type="match status" value="1"/>
</dbReference>
<comment type="subcellular location">
    <subcellularLocation>
        <location evidence="1">Cell membrane</location>
        <topology evidence="1">Multi-pass membrane protein</topology>
    </subcellularLocation>
</comment>
<evidence type="ECO:0000256" key="1">
    <source>
        <dbReference type="ARBA" id="ARBA00004651"/>
    </source>
</evidence>
<feature type="domain" description="Ionotropic glutamate receptor C-terminal" evidence="16">
    <location>
        <begin position="79"/>
        <end position="287"/>
    </location>
</feature>
<reference evidence="17" key="1">
    <citation type="journal article" date="2019" name="bioRxiv">
        <title>The Genome of the Zebra Mussel, Dreissena polymorpha: A Resource for Invasive Species Research.</title>
        <authorList>
            <person name="McCartney M.A."/>
            <person name="Auch B."/>
            <person name="Kono T."/>
            <person name="Mallez S."/>
            <person name="Zhang Y."/>
            <person name="Obille A."/>
            <person name="Becker A."/>
            <person name="Abrahante J.E."/>
            <person name="Garbe J."/>
            <person name="Badalamenti J.P."/>
            <person name="Herman A."/>
            <person name="Mangelson H."/>
            <person name="Liachko I."/>
            <person name="Sullivan S."/>
            <person name="Sone E.D."/>
            <person name="Koren S."/>
            <person name="Silverstein K.A.T."/>
            <person name="Beckman K.B."/>
            <person name="Gohl D.M."/>
        </authorList>
    </citation>
    <scope>NUCLEOTIDE SEQUENCE</scope>
    <source>
        <strain evidence="17">Duluth1</strain>
        <tissue evidence="17">Whole animal</tissue>
    </source>
</reference>
<feature type="site" description="Crucial to convey clamshell closure to channel opening" evidence="13">
    <location>
        <position position="153"/>
    </location>
</feature>
<keyword evidence="5 15" id="KW-1133">Transmembrane helix</keyword>
<dbReference type="Pfam" id="PF00060">
    <property type="entry name" value="Lig_chan"/>
    <property type="match status" value="1"/>
</dbReference>
<feature type="transmembrane region" description="Helical" evidence="15">
    <location>
        <begin position="306"/>
        <end position="329"/>
    </location>
</feature>
<proteinExistence type="predicted"/>
<evidence type="ECO:0000256" key="2">
    <source>
        <dbReference type="ARBA" id="ARBA00022448"/>
    </source>
</evidence>
<keyword evidence="2" id="KW-0813">Transport</keyword>
<protein>
    <recommendedName>
        <fullName evidence="16">Ionotropic glutamate receptor C-terminal domain-containing protein</fullName>
    </recommendedName>
</protein>
<evidence type="ECO:0000256" key="5">
    <source>
        <dbReference type="ARBA" id="ARBA00022989"/>
    </source>
</evidence>
<dbReference type="InterPro" id="IPR001320">
    <property type="entry name" value="Iontro_rcpt_C"/>
</dbReference>
<evidence type="ECO:0000256" key="13">
    <source>
        <dbReference type="PIRSR" id="PIRSR601508-2"/>
    </source>
</evidence>
<keyword evidence="8" id="KW-0675">Receptor</keyword>
<dbReference type="GO" id="GO:0038023">
    <property type="term" value="F:signaling receptor activity"/>
    <property type="evidence" value="ECO:0007669"/>
    <property type="project" value="InterPro"/>
</dbReference>
<keyword evidence="4 15" id="KW-0812">Transmembrane</keyword>
<dbReference type="InterPro" id="IPR001508">
    <property type="entry name" value="Iono_Glu_rcpt_met"/>
</dbReference>
<dbReference type="GO" id="GO:0015276">
    <property type="term" value="F:ligand-gated monoatomic ion channel activity"/>
    <property type="evidence" value="ECO:0007669"/>
    <property type="project" value="InterPro"/>
</dbReference>
<evidence type="ECO:0000256" key="7">
    <source>
        <dbReference type="ARBA" id="ARBA00023136"/>
    </source>
</evidence>
<keyword evidence="11" id="KW-0407">Ion channel</keyword>
<feature type="binding site" evidence="12">
    <location>
        <position position="222"/>
    </location>
    <ligand>
        <name>L-glutamate</name>
        <dbReference type="ChEBI" id="CHEBI:29985"/>
    </ligand>
</feature>
<feature type="transmembrane region" description="Helical" evidence="15">
    <location>
        <begin position="91"/>
        <end position="110"/>
    </location>
</feature>
<organism evidence="17 18">
    <name type="scientific">Dreissena polymorpha</name>
    <name type="common">Zebra mussel</name>
    <name type="synonym">Mytilus polymorpha</name>
    <dbReference type="NCBI Taxonomy" id="45954"/>
    <lineage>
        <taxon>Eukaryota</taxon>
        <taxon>Metazoa</taxon>
        <taxon>Spiralia</taxon>
        <taxon>Lophotrochozoa</taxon>
        <taxon>Mollusca</taxon>
        <taxon>Bivalvia</taxon>
        <taxon>Autobranchia</taxon>
        <taxon>Heteroconchia</taxon>
        <taxon>Euheterodonta</taxon>
        <taxon>Imparidentia</taxon>
        <taxon>Neoheterodontei</taxon>
        <taxon>Myida</taxon>
        <taxon>Dreissenoidea</taxon>
        <taxon>Dreissenidae</taxon>
        <taxon>Dreissena</taxon>
    </lineage>
</organism>
<keyword evidence="7 15" id="KW-0472">Membrane</keyword>
<name>A0A9D4RZ39_DREPO</name>
<sequence>MILTAYVINKVRNSIIDLSSPFLESGITIMVSIRKGAISPYAFLEPYDIHSWILILIFSVHATGASIFIFEWWSPSGLDQGMTSSVEHRFSLFRSFWLIWAMLFGASVSIDVPRGVSSRFLANVWALFALVFLASYTANLAAFMITIDEYYNLSGIEDWRLLHPTKLTPHFKFATIRHSSTDMNLKLTYPPMHKYMSKYSQLDVDTAERNLKNNTIHAFIYDANVLEYMAGRDPGCSLRTVGRWYAMSGYGIGMQRGSSLRGEVNEILLNMQHSGDIERMQAFWLSGACHAKKDNKDKKNSNKIGILNFISAFILLAAGVLLGLILLILEHLYFKSGRKCLKKYDKCGCCALVSLSLGKSLTFEQSVLEAIDIRRKHKCKDPICEMNIWQTRHQLDMALLKIKHIQRELSYVTSKSETMNTLADEEEADKRYESELDSQSIPMLQLNVPGHETDIC</sequence>
<gene>
    <name evidence="17" type="ORF">DPMN_008287</name>
</gene>
<dbReference type="PRINTS" id="PR00177">
    <property type="entry name" value="NMDARECEPTOR"/>
</dbReference>
<evidence type="ECO:0000256" key="8">
    <source>
        <dbReference type="ARBA" id="ARBA00023170"/>
    </source>
</evidence>
<dbReference type="EMBL" id="JAIWYP010000001">
    <property type="protein sequence ID" value="KAH3884308.1"/>
    <property type="molecule type" value="Genomic_DNA"/>
</dbReference>
<dbReference type="Gene3D" id="1.10.287.70">
    <property type="match status" value="1"/>
</dbReference>
<evidence type="ECO:0000256" key="12">
    <source>
        <dbReference type="PIRSR" id="PIRSR601508-1"/>
    </source>
</evidence>
<evidence type="ECO:0000259" key="16">
    <source>
        <dbReference type="SMART" id="SM00079"/>
    </source>
</evidence>
<keyword evidence="9" id="KW-0325">Glycoprotein</keyword>
<feature type="binding site" evidence="12">
    <location>
        <position position="12"/>
    </location>
    <ligand>
        <name>L-glutamate</name>
        <dbReference type="ChEBI" id="CHEBI:29985"/>
    </ligand>
</feature>
<dbReference type="InterPro" id="IPR015683">
    <property type="entry name" value="Ionotropic_Glu_rcpt"/>
</dbReference>
<dbReference type="PANTHER" id="PTHR18966">
    <property type="entry name" value="IONOTROPIC GLUTAMATE RECEPTOR"/>
    <property type="match status" value="1"/>
</dbReference>
<accession>A0A9D4RZ39</accession>
<keyword evidence="14" id="KW-1015">Disulfide bond</keyword>
<evidence type="ECO:0000256" key="14">
    <source>
        <dbReference type="PIRSR" id="PIRSR601508-3"/>
    </source>
</evidence>
<keyword evidence="10" id="KW-1071">Ligand-gated ion channel</keyword>
<feature type="transmembrane region" description="Helical" evidence="15">
    <location>
        <begin position="122"/>
        <end position="145"/>
    </location>
</feature>
<dbReference type="GO" id="GO:0005886">
    <property type="term" value="C:plasma membrane"/>
    <property type="evidence" value="ECO:0007669"/>
    <property type="project" value="UniProtKB-SubCell"/>
</dbReference>
<feature type="site" description="Interaction with the cone snail toxin Con-ikot-ikot" evidence="13">
    <location>
        <position position="186"/>
    </location>
</feature>
<feature type="binding site" evidence="12">
    <location>
        <position position="181"/>
    </location>
    <ligand>
        <name>L-glutamate</name>
        <dbReference type="ChEBI" id="CHEBI:29985"/>
    </ligand>
</feature>
<evidence type="ECO:0000256" key="3">
    <source>
        <dbReference type="ARBA" id="ARBA00022475"/>
    </source>
</evidence>
<feature type="transmembrane region" description="Helical" evidence="15">
    <location>
        <begin position="49"/>
        <end position="70"/>
    </location>
</feature>
<evidence type="ECO:0000256" key="11">
    <source>
        <dbReference type="ARBA" id="ARBA00023303"/>
    </source>
</evidence>
<dbReference type="AlphaFoldDB" id="A0A9D4RZ39"/>
<dbReference type="SUPFAM" id="SSF53850">
    <property type="entry name" value="Periplasmic binding protein-like II"/>
    <property type="match status" value="1"/>
</dbReference>
<evidence type="ECO:0000256" key="10">
    <source>
        <dbReference type="ARBA" id="ARBA00023286"/>
    </source>
</evidence>
<evidence type="ECO:0000256" key="15">
    <source>
        <dbReference type="SAM" id="Phobius"/>
    </source>
</evidence>
<keyword evidence="6" id="KW-0406">Ion transport</keyword>
<evidence type="ECO:0000313" key="17">
    <source>
        <dbReference type="EMBL" id="KAH3884308.1"/>
    </source>
</evidence>
<keyword evidence="18" id="KW-1185">Reference proteome</keyword>
<evidence type="ECO:0000256" key="4">
    <source>
        <dbReference type="ARBA" id="ARBA00022692"/>
    </source>
</evidence>
<evidence type="ECO:0000313" key="18">
    <source>
        <dbReference type="Proteomes" id="UP000828390"/>
    </source>
</evidence>
<keyword evidence="3" id="KW-1003">Cell membrane</keyword>
<feature type="binding site" evidence="12">
    <location>
        <position position="180"/>
    </location>
    <ligand>
        <name>L-glutamate</name>
        <dbReference type="ChEBI" id="CHEBI:29985"/>
    </ligand>
</feature>